<protein>
    <submittedName>
        <fullName evidence="1">Uncharacterized protein</fullName>
    </submittedName>
</protein>
<dbReference type="AlphaFoldDB" id="V4M078"/>
<evidence type="ECO:0000313" key="1">
    <source>
        <dbReference type="EMBL" id="ESQ56370.1"/>
    </source>
</evidence>
<sequence>MIDNPLDWLAFASELEDVMALKKQFSSFIIKQISRVDNTRADFLAKKARSRGISFSYVSSTAPDWLPQVERIYVGDGKVFHFTRRGGLEIGAGTFLDINIEFSAPNRNPCLNCGDQSNLEGVISSCLKGTERSNTTFFN</sequence>
<dbReference type="Gramene" id="ESQ56370">
    <property type="protein sequence ID" value="ESQ56370"/>
    <property type="gene ID" value="EUTSA_v10027205mg"/>
</dbReference>
<dbReference type="KEGG" id="eus:EUTSA_v10027205mg"/>
<organism evidence="1 2">
    <name type="scientific">Eutrema salsugineum</name>
    <name type="common">Saltwater cress</name>
    <name type="synonym">Sisymbrium salsugineum</name>
    <dbReference type="NCBI Taxonomy" id="72664"/>
    <lineage>
        <taxon>Eukaryota</taxon>
        <taxon>Viridiplantae</taxon>
        <taxon>Streptophyta</taxon>
        <taxon>Embryophyta</taxon>
        <taxon>Tracheophyta</taxon>
        <taxon>Spermatophyta</taxon>
        <taxon>Magnoliopsida</taxon>
        <taxon>eudicotyledons</taxon>
        <taxon>Gunneridae</taxon>
        <taxon>Pentapetalae</taxon>
        <taxon>rosids</taxon>
        <taxon>malvids</taxon>
        <taxon>Brassicales</taxon>
        <taxon>Brassicaceae</taxon>
        <taxon>Eutremeae</taxon>
        <taxon>Eutrema</taxon>
    </lineage>
</organism>
<name>V4M078_EUTSA</name>
<dbReference type="Proteomes" id="UP000030689">
    <property type="component" value="Unassembled WGS sequence"/>
</dbReference>
<dbReference type="STRING" id="72664.V4M078"/>
<accession>V4M078</accession>
<keyword evidence="2" id="KW-1185">Reference proteome</keyword>
<gene>
    <name evidence="1" type="ORF">EUTSA_v10027205mg</name>
</gene>
<proteinExistence type="predicted"/>
<dbReference type="EMBL" id="KI517384">
    <property type="protein sequence ID" value="ESQ56370.1"/>
    <property type="molecule type" value="Genomic_DNA"/>
</dbReference>
<reference evidence="1 2" key="1">
    <citation type="journal article" date="2013" name="Front. Plant Sci.">
        <title>The Reference Genome of the Halophytic Plant Eutrema salsugineum.</title>
        <authorList>
            <person name="Yang R."/>
            <person name="Jarvis D.E."/>
            <person name="Chen H."/>
            <person name="Beilstein M.A."/>
            <person name="Grimwood J."/>
            <person name="Jenkins J."/>
            <person name="Shu S."/>
            <person name="Prochnik S."/>
            <person name="Xin M."/>
            <person name="Ma C."/>
            <person name="Schmutz J."/>
            <person name="Wing R.A."/>
            <person name="Mitchell-Olds T."/>
            <person name="Schumaker K.S."/>
            <person name="Wang X."/>
        </authorList>
    </citation>
    <scope>NUCLEOTIDE SEQUENCE [LARGE SCALE GENOMIC DNA]</scope>
</reference>
<evidence type="ECO:0000313" key="2">
    <source>
        <dbReference type="Proteomes" id="UP000030689"/>
    </source>
</evidence>